<protein>
    <recommendedName>
        <fullName evidence="7">UDP-3-O-acylglucosamine N-acyltransferase</fullName>
        <ecNumber evidence="7">2.3.1.191</ecNumber>
    </recommendedName>
</protein>
<evidence type="ECO:0000313" key="9">
    <source>
        <dbReference type="EMBL" id="ADI22256.1"/>
    </source>
</evidence>
<keyword evidence="3 7" id="KW-0808">Transferase</keyword>
<dbReference type="PANTHER" id="PTHR43378">
    <property type="entry name" value="UDP-3-O-ACYLGLUCOSAMINE N-ACYLTRANSFERASE"/>
    <property type="match status" value="1"/>
</dbReference>
<dbReference type="HAMAP" id="MF_00523">
    <property type="entry name" value="LpxD"/>
    <property type="match status" value="1"/>
</dbReference>
<keyword evidence="5 7" id="KW-0443">Lipid metabolism</keyword>
<dbReference type="Pfam" id="PF00132">
    <property type="entry name" value="Hexapep"/>
    <property type="match status" value="1"/>
</dbReference>
<keyword evidence="2 7" id="KW-0441">Lipid A biosynthesis</keyword>
<dbReference type="CDD" id="cd03352">
    <property type="entry name" value="LbH_LpxD"/>
    <property type="match status" value="1"/>
</dbReference>
<comment type="catalytic activity">
    <reaction evidence="7">
        <text>a UDP-3-O-[(3R)-3-hydroxyacyl]-alpha-D-glucosamine + a (3R)-hydroxyacyl-[ACP] = a UDP-2-N,3-O-bis[(3R)-3-hydroxyacyl]-alpha-D-glucosamine + holo-[ACP] + H(+)</text>
        <dbReference type="Rhea" id="RHEA:53836"/>
        <dbReference type="Rhea" id="RHEA-COMP:9685"/>
        <dbReference type="Rhea" id="RHEA-COMP:9945"/>
        <dbReference type="ChEBI" id="CHEBI:15378"/>
        <dbReference type="ChEBI" id="CHEBI:64479"/>
        <dbReference type="ChEBI" id="CHEBI:78827"/>
        <dbReference type="ChEBI" id="CHEBI:137740"/>
        <dbReference type="ChEBI" id="CHEBI:137748"/>
        <dbReference type="EC" id="2.3.1.191"/>
    </reaction>
</comment>
<reference evidence="9" key="1">
    <citation type="submission" date="2010-01" db="EMBL/GenBank/DDBJ databases">
        <title>Genome fragments of uncultured bacteria from the North Pacific subtropical Gyre.</title>
        <authorList>
            <person name="Pham V.D."/>
            <person name="Delong E.F."/>
        </authorList>
    </citation>
    <scope>NUCLEOTIDE SEQUENCE</scope>
</reference>
<dbReference type="InterPro" id="IPR011004">
    <property type="entry name" value="Trimer_LpxA-like_sf"/>
</dbReference>
<dbReference type="GO" id="GO:0016410">
    <property type="term" value="F:N-acyltransferase activity"/>
    <property type="evidence" value="ECO:0007669"/>
    <property type="project" value="InterPro"/>
</dbReference>
<keyword evidence="1 7" id="KW-0444">Lipid biosynthesis</keyword>
<dbReference type="NCBIfam" id="TIGR01853">
    <property type="entry name" value="lipid_A_lpxD"/>
    <property type="match status" value="1"/>
</dbReference>
<evidence type="ECO:0000256" key="3">
    <source>
        <dbReference type="ARBA" id="ARBA00022679"/>
    </source>
</evidence>
<dbReference type="NCBIfam" id="NF002060">
    <property type="entry name" value="PRK00892.1"/>
    <property type="match status" value="1"/>
</dbReference>
<dbReference type="InterPro" id="IPR007691">
    <property type="entry name" value="LpxD"/>
</dbReference>
<accession>E7C482</accession>
<dbReference type="AlphaFoldDB" id="E7C482"/>
<dbReference type="Gene3D" id="3.40.1390.10">
    <property type="entry name" value="MurE/MurF, N-terminal domain"/>
    <property type="match status" value="1"/>
</dbReference>
<evidence type="ECO:0000259" key="8">
    <source>
        <dbReference type="Pfam" id="PF04613"/>
    </source>
</evidence>
<dbReference type="InterPro" id="IPR001451">
    <property type="entry name" value="Hexapep"/>
</dbReference>
<dbReference type="Gene3D" id="2.160.10.10">
    <property type="entry name" value="Hexapeptide repeat proteins"/>
    <property type="match status" value="1"/>
</dbReference>
<dbReference type="EMBL" id="GU567980">
    <property type="protein sequence ID" value="ADI22256.1"/>
    <property type="molecule type" value="Genomic_DNA"/>
</dbReference>
<evidence type="ECO:0000256" key="2">
    <source>
        <dbReference type="ARBA" id="ARBA00022556"/>
    </source>
</evidence>
<organism evidence="9">
    <name type="scientific">uncultured Gemmatimonadales bacterium HF0200_36I24</name>
    <dbReference type="NCBI Taxonomy" id="723614"/>
    <lineage>
        <taxon>Bacteria</taxon>
        <taxon>Pseudomonadati</taxon>
        <taxon>Gemmatimonadota</taxon>
        <taxon>Gemmatimonadia</taxon>
        <taxon>Gemmatimonadales</taxon>
        <taxon>environmental samples</taxon>
    </lineage>
</organism>
<dbReference type="PANTHER" id="PTHR43378:SF2">
    <property type="entry name" value="UDP-3-O-ACYLGLUCOSAMINE N-ACYLTRANSFERASE 1, MITOCHONDRIAL-RELATED"/>
    <property type="match status" value="1"/>
</dbReference>
<proteinExistence type="inferred from homology"/>
<dbReference type="Pfam" id="PF04613">
    <property type="entry name" value="LpxD"/>
    <property type="match status" value="1"/>
</dbReference>
<feature type="domain" description="UDP-3-O-[3-hydroxymyristoyl] glucosamine N-acyltransferase non-repeat region" evidence="8">
    <location>
        <begin position="26"/>
        <end position="94"/>
    </location>
</feature>
<gene>
    <name evidence="7" type="primary">lpxD</name>
</gene>
<dbReference type="UniPathway" id="UPA00973"/>
<dbReference type="EC" id="2.3.1.191" evidence="7"/>
<keyword evidence="4 7" id="KW-0677">Repeat</keyword>
<sequence>MTSDHMGHTLEKLASLVDGRVVGNADLHIKGIATLAHAKPDELGLLSDRKYLKGLSNSNAGALLVSRDIDPEAIGSPNRLVVDDPRNALAVLIEHFHPEPDRIPGIHPTAVIGERVQFGVNISVGPYVVVGNDVVIGDRVTLHAHVVVQQRARIGNDSTLHPHVVLYPEVQLGNRVILHAGVRVGVDGFGYTPSDGEMKKIPHVGLCLIGDDVEIGANSCVDRGTIGNTEIGNQTKLDNLVHIAHNVKVGSHNLMAAMVGIAGSTVIGDDTMWGGQSGAMGHLEIGDGIKVAAQAGLTNDVSSGSKVAGFPARPIKDFLKANAVLYRIADLRRRVLKMERSLGLDPNQELTE</sequence>
<evidence type="ECO:0000256" key="6">
    <source>
        <dbReference type="ARBA" id="ARBA00023315"/>
    </source>
</evidence>
<comment type="function">
    <text evidence="7">Catalyzes the N-acylation of UDP-3-O-acylglucosamine using 3-hydroxyacyl-ACP as the acyl donor. Is involved in the biosynthesis of lipid A, a phosphorylated glycolipid that anchors the lipopolysaccharide to the outer membrane of the cell.</text>
</comment>
<dbReference type="GO" id="GO:0103118">
    <property type="term" value="F:UDP-3-O-[(3R)-3-hydroxyacyl]-glucosamine N-acyltransferase activity"/>
    <property type="evidence" value="ECO:0007669"/>
    <property type="project" value="UniProtKB-EC"/>
</dbReference>
<evidence type="ECO:0000256" key="4">
    <source>
        <dbReference type="ARBA" id="ARBA00022737"/>
    </source>
</evidence>
<comment type="similarity">
    <text evidence="7">Belongs to the transferase hexapeptide repeat family. LpxD subfamily.</text>
</comment>
<dbReference type="GO" id="GO:0009245">
    <property type="term" value="P:lipid A biosynthetic process"/>
    <property type="evidence" value="ECO:0007669"/>
    <property type="project" value="UniProtKB-UniRule"/>
</dbReference>
<dbReference type="GO" id="GO:0016020">
    <property type="term" value="C:membrane"/>
    <property type="evidence" value="ECO:0007669"/>
    <property type="project" value="GOC"/>
</dbReference>
<evidence type="ECO:0000256" key="5">
    <source>
        <dbReference type="ARBA" id="ARBA00023098"/>
    </source>
</evidence>
<comment type="pathway">
    <text evidence="7">Bacterial outer membrane biogenesis; LPS lipid A biosynthesis.</text>
</comment>
<evidence type="ECO:0000256" key="7">
    <source>
        <dbReference type="HAMAP-Rule" id="MF_00523"/>
    </source>
</evidence>
<keyword evidence="6 7" id="KW-0012">Acyltransferase</keyword>
<comment type="subunit">
    <text evidence="7">Homotrimer.</text>
</comment>
<dbReference type="InterPro" id="IPR020573">
    <property type="entry name" value="UDP_GlcNAc_AcTrfase_non-rep"/>
</dbReference>
<name>E7C482_9BACT</name>
<feature type="active site" description="Proton acceptor" evidence="7">
    <location>
        <position position="245"/>
    </location>
</feature>
<evidence type="ECO:0000256" key="1">
    <source>
        <dbReference type="ARBA" id="ARBA00022516"/>
    </source>
</evidence>
<dbReference type="SUPFAM" id="SSF51161">
    <property type="entry name" value="Trimeric LpxA-like enzymes"/>
    <property type="match status" value="1"/>
</dbReference>